<dbReference type="InterPro" id="IPR050312">
    <property type="entry name" value="IolE/XylAMocC-like"/>
</dbReference>
<accession>A0ABW3R0Y6</accession>
<dbReference type="Proteomes" id="UP001597168">
    <property type="component" value="Unassembled WGS sequence"/>
</dbReference>
<dbReference type="GO" id="GO:0016853">
    <property type="term" value="F:isomerase activity"/>
    <property type="evidence" value="ECO:0007669"/>
    <property type="project" value="UniProtKB-KW"/>
</dbReference>
<dbReference type="Gene3D" id="3.20.20.150">
    <property type="entry name" value="Divalent-metal-dependent TIM barrel enzymes"/>
    <property type="match status" value="1"/>
</dbReference>
<dbReference type="InterPro" id="IPR013022">
    <property type="entry name" value="Xyl_isomerase-like_TIM-brl"/>
</dbReference>
<feature type="domain" description="Xylose isomerase-like TIM barrel" evidence="1">
    <location>
        <begin position="24"/>
        <end position="166"/>
    </location>
</feature>
<keyword evidence="3" id="KW-1185">Reference proteome</keyword>
<protein>
    <submittedName>
        <fullName evidence="2">Sugar phosphate isomerase/epimerase family protein</fullName>
    </submittedName>
</protein>
<comment type="caution">
    <text evidence="2">The sequence shown here is derived from an EMBL/GenBank/DDBJ whole genome shotgun (WGS) entry which is preliminary data.</text>
</comment>
<gene>
    <name evidence="2" type="ORF">ACFQ3T_26425</name>
</gene>
<organism evidence="2 3">
    <name type="scientific">Saccharothrix hoggarensis</name>
    <dbReference type="NCBI Taxonomy" id="913853"/>
    <lineage>
        <taxon>Bacteria</taxon>
        <taxon>Bacillati</taxon>
        <taxon>Actinomycetota</taxon>
        <taxon>Actinomycetes</taxon>
        <taxon>Pseudonocardiales</taxon>
        <taxon>Pseudonocardiaceae</taxon>
        <taxon>Saccharothrix</taxon>
    </lineage>
</organism>
<dbReference type="PANTHER" id="PTHR12110:SF41">
    <property type="entry name" value="INOSOSE DEHYDRATASE"/>
    <property type="match status" value="1"/>
</dbReference>
<dbReference type="PANTHER" id="PTHR12110">
    <property type="entry name" value="HYDROXYPYRUVATE ISOMERASE"/>
    <property type="match status" value="1"/>
</dbReference>
<evidence type="ECO:0000313" key="2">
    <source>
        <dbReference type="EMBL" id="MFD1150682.1"/>
    </source>
</evidence>
<reference evidence="3" key="1">
    <citation type="journal article" date="2019" name="Int. J. Syst. Evol. Microbiol.">
        <title>The Global Catalogue of Microorganisms (GCM) 10K type strain sequencing project: providing services to taxonomists for standard genome sequencing and annotation.</title>
        <authorList>
            <consortium name="The Broad Institute Genomics Platform"/>
            <consortium name="The Broad Institute Genome Sequencing Center for Infectious Disease"/>
            <person name="Wu L."/>
            <person name="Ma J."/>
        </authorList>
    </citation>
    <scope>NUCLEOTIDE SEQUENCE [LARGE SCALE GENOMIC DNA]</scope>
    <source>
        <strain evidence="3">CCUG 60214</strain>
    </source>
</reference>
<dbReference type="Pfam" id="PF01261">
    <property type="entry name" value="AP_endonuc_2"/>
    <property type="match status" value="1"/>
</dbReference>
<evidence type="ECO:0000259" key="1">
    <source>
        <dbReference type="Pfam" id="PF01261"/>
    </source>
</evidence>
<name>A0ABW3R0Y6_9PSEU</name>
<dbReference type="SUPFAM" id="SSF51658">
    <property type="entry name" value="Xylose isomerase-like"/>
    <property type="match status" value="1"/>
</dbReference>
<dbReference type="RefSeq" id="WP_380726988.1">
    <property type="nucleotide sequence ID" value="NZ_JBHTLK010000175.1"/>
</dbReference>
<proteinExistence type="predicted"/>
<sequence>MADRSERVGLCSVTLRALAPADVLRVAAEAGLRVVEWGGDVHAPPGRVDAVRGLTAASGLTTCSYGSYWKAGEYPVERFADVADAAVGLGAPRVRVWAGVEGSADASRATRDRVVSALREAAQAAAERGLTIALEFHGGTLADTPRATLDLLDAVDHPALGTYWQPSVDEPDEPALAGLALLRHRVAAVHVFSWWPGTTRLPLTAREGLWRRALDLLAADPVDLLLEFVPGDDPAVLGREAAVLLAWVDGRAAP</sequence>
<dbReference type="InterPro" id="IPR036237">
    <property type="entry name" value="Xyl_isomerase-like_sf"/>
</dbReference>
<evidence type="ECO:0000313" key="3">
    <source>
        <dbReference type="Proteomes" id="UP001597168"/>
    </source>
</evidence>
<keyword evidence="2" id="KW-0413">Isomerase</keyword>
<dbReference type="EMBL" id="JBHTLK010000175">
    <property type="protein sequence ID" value="MFD1150682.1"/>
    <property type="molecule type" value="Genomic_DNA"/>
</dbReference>